<feature type="domain" description="Glycosyl hydrolases family 2 sugar binding" evidence="6">
    <location>
        <begin position="52"/>
        <end position="140"/>
    </location>
</feature>
<dbReference type="Gene3D" id="3.20.20.80">
    <property type="entry name" value="Glycosidases"/>
    <property type="match status" value="1"/>
</dbReference>
<evidence type="ECO:0000256" key="2">
    <source>
        <dbReference type="ARBA" id="ARBA00022801"/>
    </source>
</evidence>
<dbReference type="InterPro" id="IPR036156">
    <property type="entry name" value="Beta-gal/glucu_dom_sf"/>
</dbReference>
<sequence>MRDEYPRPDFVRSEWVNLNGAWDFYLGGEKRTIEVPYVCQCRKSGIGERIREDAVAYERTFFVPDTWKGRSVLLNFGAVDYFCRVWVNGQCVGTHSGGQTPFSFDVTRCLNWGEECVRVEVEDWLKDEQIARGKQYWEDESSFIWYTPSTGIWQTVWLEPVSASRFSWIRFTPDIDEGTVKIDYRLEQGTALPCEAMITICREEKPVFKGTVWCRELCNTITVDVFQKKALNGSFHFVGAYWSPENPNLYEVTMALKNGTEMTDRVESYFGMRKVRIEGGRIYLNNQPYYQKLLLDQGYWEESLITAPSDEDYKNDILMSKAMGFNGCRKHEKVEDPRFLYWADHLGFLVWEAMASFWVYTPEGACAFMREWMDVIRRDYNHPSIIVWGMLNESWGVPGIYENQEQQSFSKSLYYMARSLDSTRLVISNDGWEMTDTDICAVHSYQHGREDDQKQQELYKNCLKEIDELPKIVEKRLFAKGHSYQKQPVVLTEFGGIAVSEDESGWGYTAIGRSEFLKEYSRILDAVYDSDLICGYCYTQLTDVEQETNGLLTSTHQYKFDPEKIKEINDRRNR</sequence>
<dbReference type="GO" id="GO:0005975">
    <property type="term" value="P:carbohydrate metabolic process"/>
    <property type="evidence" value="ECO:0007669"/>
    <property type="project" value="InterPro"/>
</dbReference>
<dbReference type="Proteomes" id="UP000095651">
    <property type="component" value="Unassembled WGS sequence"/>
</dbReference>
<dbReference type="Pfam" id="PF00703">
    <property type="entry name" value="Glyco_hydro_2"/>
    <property type="match status" value="1"/>
</dbReference>
<evidence type="ECO:0000259" key="5">
    <source>
        <dbReference type="Pfam" id="PF02836"/>
    </source>
</evidence>
<dbReference type="SUPFAM" id="SSF49785">
    <property type="entry name" value="Galactose-binding domain-like"/>
    <property type="match status" value="1"/>
</dbReference>
<feature type="domain" description="Glycoside hydrolase family 2 catalytic" evidence="5">
    <location>
        <begin position="307"/>
        <end position="498"/>
    </location>
</feature>
<dbReference type="EMBL" id="CYZE01000008">
    <property type="protein sequence ID" value="CUO60480.1"/>
    <property type="molecule type" value="Genomic_DNA"/>
</dbReference>
<dbReference type="InterPro" id="IPR006102">
    <property type="entry name" value="Ig-like_GH2"/>
</dbReference>
<reference evidence="7 8" key="1">
    <citation type="submission" date="2015-09" db="EMBL/GenBank/DDBJ databases">
        <authorList>
            <consortium name="Pathogen Informatics"/>
        </authorList>
    </citation>
    <scope>NUCLEOTIDE SEQUENCE [LARGE SCALE GENOMIC DNA]</scope>
    <source>
        <strain evidence="7 8">2789STDY5608850</strain>
    </source>
</reference>
<dbReference type="InterPro" id="IPR017853">
    <property type="entry name" value="GH"/>
</dbReference>
<dbReference type="InterPro" id="IPR006104">
    <property type="entry name" value="Glyco_hydro_2_N"/>
</dbReference>
<dbReference type="Gene3D" id="2.60.120.260">
    <property type="entry name" value="Galactose-binding domain-like"/>
    <property type="match status" value="1"/>
</dbReference>
<feature type="domain" description="Glycoside hydrolase family 2 immunoglobulin-like beta-sandwich" evidence="4">
    <location>
        <begin position="167"/>
        <end position="273"/>
    </location>
</feature>
<dbReference type="Pfam" id="PF02837">
    <property type="entry name" value="Glyco_hydro_2_N"/>
    <property type="match status" value="1"/>
</dbReference>
<dbReference type="AlphaFoldDB" id="A0A174GHP6"/>
<evidence type="ECO:0000259" key="4">
    <source>
        <dbReference type="Pfam" id="PF00703"/>
    </source>
</evidence>
<accession>A0A174GHP6</accession>
<organism evidence="7 8">
    <name type="scientific">Hungatella hathewayi</name>
    <dbReference type="NCBI Taxonomy" id="154046"/>
    <lineage>
        <taxon>Bacteria</taxon>
        <taxon>Bacillati</taxon>
        <taxon>Bacillota</taxon>
        <taxon>Clostridia</taxon>
        <taxon>Lachnospirales</taxon>
        <taxon>Lachnospiraceae</taxon>
        <taxon>Hungatella</taxon>
    </lineage>
</organism>
<name>A0A174GHP6_9FIRM</name>
<keyword evidence="2 7" id="KW-0378">Hydrolase</keyword>
<dbReference type="InterPro" id="IPR013783">
    <property type="entry name" value="Ig-like_fold"/>
</dbReference>
<proteinExistence type="inferred from homology"/>
<dbReference type="SUPFAM" id="SSF51445">
    <property type="entry name" value="(Trans)glycosidases"/>
    <property type="match status" value="1"/>
</dbReference>
<dbReference type="SUPFAM" id="SSF49303">
    <property type="entry name" value="beta-Galactosidase/glucuronidase domain"/>
    <property type="match status" value="1"/>
</dbReference>
<dbReference type="PANTHER" id="PTHR42732:SF2">
    <property type="entry name" value="BETA-MANNOSIDASE"/>
    <property type="match status" value="1"/>
</dbReference>
<protein>
    <submittedName>
        <fullName evidence="7">Glycoside hydrolase</fullName>
        <ecNumber evidence="7">3.2.1.23</ecNumber>
    </submittedName>
</protein>
<evidence type="ECO:0000313" key="7">
    <source>
        <dbReference type="EMBL" id="CUO60480.1"/>
    </source>
</evidence>
<gene>
    <name evidence="7" type="primary">ebgA_2</name>
    <name evidence="7" type="ORF">ERS852407_03348</name>
</gene>
<evidence type="ECO:0000256" key="3">
    <source>
        <dbReference type="ARBA" id="ARBA00023295"/>
    </source>
</evidence>
<evidence type="ECO:0000313" key="8">
    <source>
        <dbReference type="Proteomes" id="UP000095651"/>
    </source>
</evidence>
<dbReference type="InterPro" id="IPR051913">
    <property type="entry name" value="GH2_Domain-Containing"/>
</dbReference>
<keyword evidence="3 7" id="KW-0326">Glycosidase</keyword>
<dbReference type="RefSeq" id="WP_055656899.1">
    <property type="nucleotide sequence ID" value="NZ_CABIXC010000008.1"/>
</dbReference>
<comment type="similarity">
    <text evidence="1">Belongs to the glycosyl hydrolase 2 family.</text>
</comment>
<dbReference type="InterPro" id="IPR006103">
    <property type="entry name" value="Glyco_hydro_2_cat"/>
</dbReference>
<dbReference type="GO" id="GO:0004565">
    <property type="term" value="F:beta-galactosidase activity"/>
    <property type="evidence" value="ECO:0007669"/>
    <property type="project" value="UniProtKB-EC"/>
</dbReference>
<dbReference type="PANTHER" id="PTHR42732">
    <property type="entry name" value="BETA-GALACTOSIDASE"/>
    <property type="match status" value="1"/>
</dbReference>
<evidence type="ECO:0000259" key="6">
    <source>
        <dbReference type="Pfam" id="PF02837"/>
    </source>
</evidence>
<dbReference type="EC" id="3.2.1.23" evidence="7"/>
<dbReference type="Pfam" id="PF02836">
    <property type="entry name" value="Glyco_hydro_2_C"/>
    <property type="match status" value="1"/>
</dbReference>
<dbReference type="InterPro" id="IPR008979">
    <property type="entry name" value="Galactose-bd-like_sf"/>
</dbReference>
<evidence type="ECO:0000256" key="1">
    <source>
        <dbReference type="ARBA" id="ARBA00007401"/>
    </source>
</evidence>
<dbReference type="Gene3D" id="2.60.40.10">
    <property type="entry name" value="Immunoglobulins"/>
    <property type="match status" value="1"/>
</dbReference>